<dbReference type="InterPro" id="IPR014729">
    <property type="entry name" value="Rossmann-like_a/b/a_fold"/>
</dbReference>
<dbReference type="InterPro" id="IPR036249">
    <property type="entry name" value="Thioredoxin-like_sf"/>
</dbReference>
<dbReference type="PANTHER" id="PTHR46509:SF1">
    <property type="entry name" value="PHOSPHOADENOSINE PHOSPHOSULFATE REDUCTASE"/>
    <property type="match status" value="1"/>
</dbReference>
<dbReference type="InterPro" id="IPR002500">
    <property type="entry name" value="PAPS_reduct_dom"/>
</dbReference>
<accession>A0ABD3NQ31</accession>
<evidence type="ECO:0000256" key="4">
    <source>
        <dbReference type="SAM" id="MobiDB-lite"/>
    </source>
</evidence>
<comment type="caution">
    <text evidence="6">The sequence shown here is derived from an EMBL/GenBank/DDBJ whole genome shotgun (WGS) entry which is preliminary data.</text>
</comment>
<dbReference type="InterPro" id="IPR004511">
    <property type="entry name" value="PAPS/APS_Rdtase"/>
</dbReference>
<name>A0ABD3NQ31_9STRA</name>
<dbReference type="PROSITE" id="PS51352">
    <property type="entry name" value="THIOREDOXIN_2"/>
    <property type="match status" value="1"/>
</dbReference>
<dbReference type="GO" id="GO:0016667">
    <property type="term" value="F:oxidoreductase activity, acting on a sulfur group of donors"/>
    <property type="evidence" value="ECO:0007669"/>
    <property type="project" value="UniProtKB-ARBA"/>
</dbReference>
<evidence type="ECO:0000256" key="3">
    <source>
        <dbReference type="ARBA" id="ARBA00024327"/>
    </source>
</evidence>
<dbReference type="Proteomes" id="UP001530315">
    <property type="component" value="Unassembled WGS sequence"/>
</dbReference>
<reference evidence="6 7" key="1">
    <citation type="submission" date="2024-10" db="EMBL/GenBank/DDBJ databases">
        <title>Updated reference genomes for cyclostephanoid diatoms.</title>
        <authorList>
            <person name="Roberts W.R."/>
            <person name="Alverson A.J."/>
        </authorList>
    </citation>
    <scope>NUCLEOTIDE SEQUENCE [LARGE SCALE GENOMIC DNA]</scope>
    <source>
        <strain evidence="6 7">AJA276-08</strain>
    </source>
</reference>
<sequence>MARRHLASMPSSSSSSDLEDNTPIMVVRRDHRRSELSYSATRPRRSLPPRCRGACRAVVRTAGALACLAAVAIVVVGPRASSPRVASNDARDDYGGGAARSKEDDPRAAELLLLDELYRLPLPTTHGELDDLNDEFRDLDPALILRWAGRRLLSPQRQRESTHPLIQVTSFGPTGLVILHLLSETNLLRDVPIVTMDTLHLFRQSYDYYDTVRSHFEKRGMNLVVTKPVIDRRDEFDSAYGPQLWRVDPDLYAKLTKVDPLRKVLEEWQVRMWITGRRRSSGGERKDMNVLEFEHHNNYDGRDEGGGLPFGADKGRWKLNPLAYWKYSRVWEYIRHHHLPYNVLYDEGYTSIGDEMNTGLPRLNASSSGANLDVDEFERSGRFFGTSNRTECGLHSHRRKVDRMKLQALGSGKELSPPTLKCDKCIDLNVSNFASEITSGDHAHGLLVEFYSPWCGGCQKLAPTVDRIANHLSIHDPELRVARFDVTHDEIPRLDGKELFRVEGTPTLYRVLRSPSFQVESYKGGHDFDSILGWLTKMLEEPSSKRKNAIQRRTERGKP</sequence>
<keyword evidence="7" id="KW-1185">Reference proteome</keyword>
<proteinExistence type="inferred from homology"/>
<keyword evidence="2" id="KW-0560">Oxidoreductase</keyword>
<feature type="domain" description="Thioredoxin" evidence="5">
    <location>
        <begin position="409"/>
        <end position="540"/>
    </location>
</feature>
<dbReference type="SUPFAM" id="SSF52402">
    <property type="entry name" value="Adenine nucleotide alpha hydrolases-like"/>
    <property type="match status" value="1"/>
</dbReference>
<feature type="region of interest" description="Disordered" evidence="4">
    <location>
        <begin position="82"/>
        <end position="105"/>
    </location>
</feature>
<evidence type="ECO:0000256" key="1">
    <source>
        <dbReference type="ARBA" id="ARBA00009732"/>
    </source>
</evidence>
<dbReference type="GO" id="GO:0000103">
    <property type="term" value="P:sulfate assimilation"/>
    <property type="evidence" value="ECO:0007669"/>
    <property type="project" value="UniProtKB-ARBA"/>
</dbReference>
<dbReference type="Gene3D" id="3.40.30.10">
    <property type="entry name" value="Glutaredoxin"/>
    <property type="match status" value="1"/>
</dbReference>
<evidence type="ECO:0000256" key="2">
    <source>
        <dbReference type="ARBA" id="ARBA00023002"/>
    </source>
</evidence>
<evidence type="ECO:0000259" key="5">
    <source>
        <dbReference type="PROSITE" id="PS51352"/>
    </source>
</evidence>
<evidence type="ECO:0000313" key="6">
    <source>
        <dbReference type="EMBL" id="KAL3778280.1"/>
    </source>
</evidence>
<dbReference type="HAMAP" id="MF_00063">
    <property type="entry name" value="CysH"/>
    <property type="match status" value="1"/>
</dbReference>
<protein>
    <recommendedName>
        <fullName evidence="5">Thioredoxin domain-containing protein</fullName>
    </recommendedName>
</protein>
<dbReference type="SUPFAM" id="SSF52833">
    <property type="entry name" value="Thioredoxin-like"/>
    <property type="match status" value="1"/>
</dbReference>
<feature type="region of interest" description="Disordered" evidence="4">
    <location>
        <begin position="1"/>
        <end position="46"/>
    </location>
</feature>
<feature type="compositionally biased region" description="Basic and acidic residues" evidence="4">
    <location>
        <begin position="89"/>
        <end position="105"/>
    </location>
</feature>
<gene>
    <name evidence="6" type="ORF">ACHAW5_010151</name>
</gene>
<dbReference type="AlphaFoldDB" id="A0ABD3NQ31"/>
<dbReference type="Gene3D" id="3.40.50.620">
    <property type="entry name" value="HUPs"/>
    <property type="match status" value="1"/>
</dbReference>
<comment type="pathway">
    <text evidence="3">Sulfur metabolism; hydrogen sulfide biosynthesis; sulfite from sulfate.</text>
</comment>
<evidence type="ECO:0000313" key="7">
    <source>
        <dbReference type="Proteomes" id="UP001530315"/>
    </source>
</evidence>
<dbReference type="CDD" id="cd02961">
    <property type="entry name" value="PDI_a_family"/>
    <property type="match status" value="1"/>
</dbReference>
<dbReference type="InterPro" id="IPR013766">
    <property type="entry name" value="Thioredoxin_domain"/>
</dbReference>
<dbReference type="Pfam" id="PF01507">
    <property type="entry name" value="PAPS_reduct"/>
    <property type="match status" value="1"/>
</dbReference>
<comment type="similarity">
    <text evidence="1">Belongs to the PAPS reductase family. CysH subfamily.</text>
</comment>
<dbReference type="EMBL" id="JALLAZ020001228">
    <property type="protein sequence ID" value="KAL3778280.1"/>
    <property type="molecule type" value="Genomic_DNA"/>
</dbReference>
<dbReference type="PANTHER" id="PTHR46509">
    <property type="entry name" value="PHOSPHOADENOSINE PHOSPHOSULFATE REDUCTASE"/>
    <property type="match status" value="1"/>
</dbReference>
<dbReference type="Pfam" id="PF00085">
    <property type="entry name" value="Thioredoxin"/>
    <property type="match status" value="1"/>
</dbReference>
<dbReference type="CDD" id="cd23945">
    <property type="entry name" value="PAPS_reductase"/>
    <property type="match status" value="1"/>
</dbReference>
<organism evidence="6 7">
    <name type="scientific">Stephanodiscus triporus</name>
    <dbReference type="NCBI Taxonomy" id="2934178"/>
    <lineage>
        <taxon>Eukaryota</taxon>
        <taxon>Sar</taxon>
        <taxon>Stramenopiles</taxon>
        <taxon>Ochrophyta</taxon>
        <taxon>Bacillariophyta</taxon>
        <taxon>Coscinodiscophyceae</taxon>
        <taxon>Thalassiosirophycidae</taxon>
        <taxon>Stephanodiscales</taxon>
        <taxon>Stephanodiscaceae</taxon>
        <taxon>Stephanodiscus</taxon>
    </lineage>
</organism>